<name>A0ABM8AVF4_9BACT</name>
<dbReference type="Proteomes" id="UP001061361">
    <property type="component" value="Chromosome"/>
</dbReference>
<proteinExistence type="predicted"/>
<evidence type="ECO:0000259" key="1">
    <source>
        <dbReference type="Pfam" id="PF01592"/>
    </source>
</evidence>
<dbReference type="InterPro" id="IPR002871">
    <property type="entry name" value="NIF_FeS_clus_asmbl_NifU_N"/>
</dbReference>
<dbReference type="CDD" id="cd06664">
    <property type="entry name" value="IscU_like"/>
    <property type="match status" value="1"/>
</dbReference>
<protein>
    <recommendedName>
        <fullName evidence="1">NIF system FeS cluster assembly NifU N-terminal domain-containing protein</fullName>
    </recommendedName>
</protein>
<accession>A0ABM8AVF4</accession>
<dbReference type="PANTHER" id="PTHR10093">
    <property type="entry name" value="IRON-SULFUR CLUSTER ASSEMBLY ENZYME NIFU HOMOLOG"/>
    <property type="match status" value="1"/>
</dbReference>
<keyword evidence="3" id="KW-1185">Reference proteome</keyword>
<dbReference type="RefSeq" id="WP_264982422.1">
    <property type="nucleotide sequence ID" value="NZ_AP026708.1"/>
</dbReference>
<feature type="domain" description="NIF system FeS cluster assembly NifU N-terminal" evidence="1">
    <location>
        <begin position="23"/>
        <end position="141"/>
    </location>
</feature>
<reference evidence="2" key="1">
    <citation type="submission" date="2022-08" db="EMBL/GenBank/DDBJ databases">
        <title>Genome Sequence of the sulphate-reducing bacterium, Pseudodesulfovibrio portus JCM14722.</title>
        <authorList>
            <person name="Kondo R."/>
            <person name="Kataoka T."/>
        </authorList>
    </citation>
    <scope>NUCLEOTIDE SEQUENCE</scope>
    <source>
        <strain evidence="2">JCM 14722</strain>
    </source>
</reference>
<evidence type="ECO:0000313" key="3">
    <source>
        <dbReference type="Proteomes" id="UP001061361"/>
    </source>
</evidence>
<dbReference type="SUPFAM" id="SSF82649">
    <property type="entry name" value="SufE/NifU"/>
    <property type="match status" value="1"/>
</dbReference>
<dbReference type="Pfam" id="PF01592">
    <property type="entry name" value="NifU_N"/>
    <property type="match status" value="1"/>
</dbReference>
<sequence>MADLDTFLDELQSTLNEQTKTAYGEEAFDRWRNPPHRGRPSAANCQGSSTGNCGDTITIFLQIEDDTVRDAGFHTDGCGSSQISGSMAAELALGKRCEDLPAITGEIVRDRLGGLLKDDEHCAWLAANALHDAVGDYYKRTLHHTEQA</sequence>
<dbReference type="EMBL" id="AP026708">
    <property type="protein sequence ID" value="BDQ35525.1"/>
    <property type="molecule type" value="Genomic_DNA"/>
</dbReference>
<organism evidence="2 3">
    <name type="scientific">Pseudodesulfovibrio portus</name>
    <dbReference type="NCBI Taxonomy" id="231439"/>
    <lineage>
        <taxon>Bacteria</taxon>
        <taxon>Pseudomonadati</taxon>
        <taxon>Thermodesulfobacteriota</taxon>
        <taxon>Desulfovibrionia</taxon>
        <taxon>Desulfovibrionales</taxon>
        <taxon>Desulfovibrionaceae</taxon>
    </lineage>
</organism>
<evidence type="ECO:0000313" key="2">
    <source>
        <dbReference type="EMBL" id="BDQ35525.1"/>
    </source>
</evidence>
<dbReference type="Gene3D" id="3.90.1010.10">
    <property type="match status" value="1"/>
</dbReference>
<gene>
    <name evidence="2" type="ORF">JCM14722_30670</name>
</gene>